<dbReference type="RefSeq" id="WP_141872693.1">
    <property type="nucleotide sequence ID" value="NZ_VFOX01000001.1"/>
</dbReference>
<dbReference type="OrthoDB" id="3232242at2"/>
<dbReference type="Gene3D" id="1.10.10.10">
    <property type="entry name" value="Winged helix-like DNA-binding domain superfamily/Winged helix DNA-binding domain"/>
    <property type="match status" value="1"/>
</dbReference>
<reference evidence="5 6" key="1">
    <citation type="submission" date="2019-06" db="EMBL/GenBank/DDBJ databases">
        <title>Sequencing the genomes of 1000 actinobacteria strains.</title>
        <authorList>
            <person name="Klenk H.-P."/>
        </authorList>
    </citation>
    <scope>NUCLEOTIDE SEQUENCE [LARGE SCALE GENOMIC DNA]</scope>
    <source>
        <strain evidence="5 6">DSM 20169</strain>
    </source>
</reference>
<dbReference type="PANTHER" id="PTHR43537">
    <property type="entry name" value="TRANSCRIPTIONAL REGULATOR, GNTR FAMILY"/>
    <property type="match status" value="1"/>
</dbReference>
<keyword evidence="1" id="KW-0805">Transcription regulation</keyword>
<evidence type="ECO:0000313" key="6">
    <source>
        <dbReference type="Proteomes" id="UP000317209"/>
    </source>
</evidence>
<feature type="domain" description="HTH gntR-type" evidence="4">
    <location>
        <begin position="18"/>
        <end position="88"/>
    </location>
</feature>
<dbReference type="GO" id="GO:0003700">
    <property type="term" value="F:DNA-binding transcription factor activity"/>
    <property type="evidence" value="ECO:0007669"/>
    <property type="project" value="InterPro"/>
</dbReference>
<protein>
    <submittedName>
        <fullName evidence="5">GntR family transcriptional regulator</fullName>
    </submittedName>
</protein>
<dbReference type="GO" id="GO:0003677">
    <property type="term" value="F:DNA binding"/>
    <property type="evidence" value="ECO:0007669"/>
    <property type="project" value="UniProtKB-KW"/>
</dbReference>
<gene>
    <name evidence="5" type="ORF">FB560_2548</name>
</gene>
<dbReference type="InterPro" id="IPR011711">
    <property type="entry name" value="GntR_C"/>
</dbReference>
<dbReference type="SUPFAM" id="SSF46785">
    <property type="entry name" value="Winged helix' DNA-binding domain"/>
    <property type="match status" value="1"/>
</dbReference>
<name>A0A543BQ03_9MICO</name>
<dbReference type="Gene3D" id="1.20.120.530">
    <property type="entry name" value="GntR ligand-binding domain-like"/>
    <property type="match status" value="1"/>
</dbReference>
<dbReference type="InterPro" id="IPR036388">
    <property type="entry name" value="WH-like_DNA-bd_sf"/>
</dbReference>
<accession>A0A543BQ03</accession>
<evidence type="ECO:0000259" key="4">
    <source>
        <dbReference type="PROSITE" id="PS50949"/>
    </source>
</evidence>
<organism evidence="5 6">
    <name type="scientific">Microbacterium saperdae</name>
    <dbReference type="NCBI Taxonomy" id="69368"/>
    <lineage>
        <taxon>Bacteria</taxon>
        <taxon>Bacillati</taxon>
        <taxon>Actinomycetota</taxon>
        <taxon>Actinomycetes</taxon>
        <taxon>Micrococcales</taxon>
        <taxon>Microbacteriaceae</taxon>
        <taxon>Microbacterium</taxon>
    </lineage>
</organism>
<sequence>MATTQEEARTFQRVAPAQSVADRVVTEVEAMIKAEGLTPGHRIGTRQELCEQFGVAPATLGEALRVLRARGSVDLRPGPGGGIFVADQSPLIRLAHSVLRLRQTGAPVHDVVKVLDALDEAVMGDAVVHRTEADIADLDALMAEIADHWHDPVEGLHGNWRLHRRIAEISPNAVLRTFYLNLVDYIEGETSGGADDTDLSVPGFRPDTDERLHIHTALIEAIRSGDVEAGRKAVLDHRTLGR</sequence>
<dbReference type="Proteomes" id="UP000317209">
    <property type="component" value="Unassembled WGS sequence"/>
</dbReference>
<keyword evidence="3" id="KW-0804">Transcription</keyword>
<dbReference type="SMART" id="SM00345">
    <property type="entry name" value="HTH_GNTR"/>
    <property type="match status" value="1"/>
</dbReference>
<dbReference type="Pfam" id="PF00392">
    <property type="entry name" value="GntR"/>
    <property type="match status" value="1"/>
</dbReference>
<dbReference type="InterPro" id="IPR036390">
    <property type="entry name" value="WH_DNA-bd_sf"/>
</dbReference>
<dbReference type="Pfam" id="PF07729">
    <property type="entry name" value="FCD"/>
    <property type="match status" value="1"/>
</dbReference>
<keyword evidence="6" id="KW-1185">Reference proteome</keyword>
<dbReference type="InterPro" id="IPR008920">
    <property type="entry name" value="TF_FadR/GntR_C"/>
</dbReference>
<dbReference type="AlphaFoldDB" id="A0A543BQ03"/>
<evidence type="ECO:0000256" key="1">
    <source>
        <dbReference type="ARBA" id="ARBA00023015"/>
    </source>
</evidence>
<dbReference type="SMART" id="SM00895">
    <property type="entry name" value="FCD"/>
    <property type="match status" value="1"/>
</dbReference>
<dbReference type="InterPro" id="IPR000524">
    <property type="entry name" value="Tscrpt_reg_HTH_GntR"/>
</dbReference>
<evidence type="ECO:0000256" key="2">
    <source>
        <dbReference type="ARBA" id="ARBA00023125"/>
    </source>
</evidence>
<evidence type="ECO:0000256" key="3">
    <source>
        <dbReference type="ARBA" id="ARBA00023163"/>
    </source>
</evidence>
<dbReference type="PANTHER" id="PTHR43537:SF5">
    <property type="entry name" value="UXU OPERON TRANSCRIPTIONAL REGULATOR"/>
    <property type="match status" value="1"/>
</dbReference>
<dbReference type="EMBL" id="VFOX01000001">
    <property type="protein sequence ID" value="TQL86883.1"/>
    <property type="molecule type" value="Genomic_DNA"/>
</dbReference>
<keyword evidence="2" id="KW-0238">DNA-binding</keyword>
<evidence type="ECO:0000313" key="5">
    <source>
        <dbReference type="EMBL" id="TQL86883.1"/>
    </source>
</evidence>
<dbReference type="PROSITE" id="PS50949">
    <property type="entry name" value="HTH_GNTR"/>
    <property type="match status" value="1"/>
</dbReference>
<proteinExistence type="predicted"/>
<dbReference type="SUPFAM" id="SSF48008">
    <property type="entry name" value="GntR ligand-binding domain-like"/>
    <property type="match status" value="1"/>
</dbReference>
<comment type="caution">
    <text evidence="5">The sequence shown here is derived from an EMBL/GenBank/DDBJ whole genome shotgun (WGS) entry which is preliminary data.</text>
</comment>